<proteinExistence type="inferred from homology"/>
<dbReference type="AlphaFoldDB" id="A0AAD4MFF7"/>
<comment type="caution">
    <text evidence="3">The sequence shown here is derived from an EMBL/GenBank/DDBJ whole genome shotgun (WGS) entry which is preliminary data.</text>
</comment>
<dbReference type="InterPro" id="IPR027417">
    <property type="entry name" value="P-loop_NTPase"/>
</dbReference>
<reference evidence="3" key="1">
    <citation type="submission" date="2022-01" db="EMBL/GenBank/DDBJ databases">
        <title>Genome Sequence Resource for Two Populations of Ditylenchus destructor, the Migratory Endoparasitic Phytonematode.</title>
        <authorList>
            <person name="Zhang H."/>
            <person name="Lin R."/>
            <person name="Xie B."/>
        </authorList>
    </citation>
    <scope>NUCLEOTIDE SEQUENCE</scope>
    <source>
        <strain evidence="3">BazhouSP</strain>
    </source>
</reference>
<dbReference type="PROSITE" id="PS51421">
    <property type="entry name" value="RAS"/>
    <property type="match status" value="1"/>
</dbReference>
<dbReference type="PROSITE" id="PS51419">
    <property type="entry name" value="RAB"/>
    <property type="match status" value="1"/>
</dbReference>
<gene>
    <name evidence="3" type="ORF">DdX_21624</name>
</gene>
<name>A0AAD4MFF7_9BILA</name>
<keyword evidence="4" id="KW-1185">Reference proteome</keyword>
<dbReference type="InterPro" id="IPR005225">
    <property type="entry name" value="Small_GTP-bd"/>
</dbReference>
<dbReference type="EMBL" id="JAKKPZ010000867">
    <property type="protein sequence ID" value="KAI1691798.1"/>
    <property type="molecule type" value="Genomic_DNA"/>
</dbReference>
<organism evidence="3 4">
    <name type="scientific">Ditylenchus destructor</name>
    <dbReference type="NCBI Taxonomy" id="166010"/>
    <lineage>
        <taxon>Eukaryota</taxon>
        <taxon>Metazoa</taxon>
        <taxon>Ecdysozoa</taxon>
        <taxon>Nematoda</taxon>
        <taxon>Chromadorea</taxon>
        <taxon>Rhabditida</taxon>
        <taxon>Tylenchina</taxon>
        <taxon>Tylenchomorpha</taxon>
        <taxon>Sphaerularioidea</taxon>
        <taxon>Anguinidae</taxon>
        <taxon>Anguininae</taxon>
        <taxon>Ditylenchus</taxon>
    </lineage>
</organism>
<dbReference type="GO" id="GO:0003924">
    <property type="term" value="F:GTPase activity"/>
    <property type="evidence" value="ECO:0007669"/>
    <property type="project" value="InterPro"/>
</dbReference>
<dbReference type="SUPFAM" id="SSF52540">
    <property type="entry name" value="P-loop containing nucleoside triphosphate hydrolases"/>
    <property type="match status" value="1"/>
</dbReference>
<dbReference type="FunFam" id="3.40.50.300:FF:000808">
    <property type="entry name" value="Small GTP-binding protein, putative"/>
    <property type="match status" value="1"/>
</dbReference>
<dbReference type="InterPro" id="IPR001806">
    <property type="entry name" value="Small_GTPase"/>
</dbReference>
<dbReference type="GO" id="GO:0005525">
    <property type="term" value="F:GTP binding"/>
    <property type="evidence" value="ECO:0007669"/>
    <property type="project" value="InterPro"/>
</dbReference>
<accession>A0AAD4MFF7</accession>
<dbReference type="PRINTS" id="PR00449">
    <property type="entry name" value="RASTRNSFRMNG"/>
</dbReference>
<dbReference type="SMART" id="SM00175">
    <property type="entry name" value="RAB"/>
    <property type="match status" value="1"/>
</dbReference>
<dbReference type="Gene3D" id="3.40.50.300">
    <property type="entry name" value="P-loop containing nucleotide triphosphate hydrolases"/>
    <property type="match status" value="1"/>
</dbReference>
<dbReference type="Proteomes" id="UP001201812">
    <property type="component" value="Unassembled WGS sequence"/>
</dbReference>
<protein>
    <submittedName>
        <fullName evidence="3">Ras family domain-containing protein</fullName>
    </submittedName>
</protein>
<dbReference type="PANTHER" id="PTHR47978">
    <property type="match status" value="1"/>
</dbReference>
<dbReference type="Pfam" id="PF00071">
    <property type="entry name" value="Ras"/>
    <property type="match status" value="1"/>
</dbReference>
<evidence type="ECO:0000313" key="3">
    <source>
        <dbReference type="EMBL" id="KAI1691798.1"/>
    </source>
</evidence>
<evidence type="ECO:0000256" key="1">
    <source>
        <dbReference type="ARBA" id="ARBA00006270"/>
    </source>
</evidence>
<dbReference type="SMART" id="SM00173">
    <property type="entry name" value="RAS"/>
    <property type="match status" value="1"/>
</dbReference>
<sequence length="182" mass="20245">MGNTPSKYSFKVVLIGDDAVGKTCLVQRFTQSVFPKPLPGGTLGAGFTNKIVKVDDDEINLQIWDTPGQERYRPMIRNVYRSAHAVVLLYDITLQSSFDCLPELLSEIEQCADGKVLKVLVGTKNDIKDERKIPKSVGQNFADSNGFGYFVEVSALDGTNVDALFQEVATRLRNEKKHCDKK</sequence>
<dbReference type="NCBIfam" id="TIGR00231">
    <property type="entry name" value="small_GTP"/>
    <property type="match status" value="1"/>
</dbReference>
<comment type="similarity">
    <text evidence="1">Belongs to the small GTPase superfamily. Rab family.</text>
</comment>
<keyword evidence="2" id="KW-0547">Nucleotide-binding</keyword>
<evidence type="ECO:0000313" key="4">
    <source>
        <dbReference type="Proteomes" id="UP001201812"/>
    </source>
</evidence>
<dbReference type="PROSITE" id="PS51420">
    <property type="entry name" value="RHO"/>
    <property type="match status" value="1"/>
</dbReference>
<dbReference type="SMART" id="SM00174">
    <property type="entry name" value="RHO"/>
    <property type="match status" value="1"/>
</dbReference>
<evidence type="ECO:0000256" key="2">
    <source>
        <dbReference type="ARBA" id="ARBA00022741"/>
    </source>
</evidence>